<keyword evidence="1" id="KW-0472">Membrane</keyword>
<evidence type="ECO:0000256" key="1">
    <source>
        <dbReference type="SAM" id="Phobius"/>
    </source>
</evidence>
<keyword evidence="1" id="KW-0812">Transmembrane</keyword>
<evidence type="ECO:0000313" key="2">
    <source>
        <dbReference type="EMBL" id="CAG9767619.1"/>
    </source>
</evidence>
<accession>A0A9N9MSD8</accession>
<dbReference type="EMBL" id="OU892280">
    <property type="protein sequence ID" value="CAG9767619.1"/>
    <property type="molecule type" value="Genomic_DNA"/>
</dbReference>
<organism evidence="2 3">
    <name type="scientific">Ceutorhynchus assimilis</name>
    <name type="common">cabbage seed weevil</name>
    <dbReference type="NCBI Taxonomy" id="467358"/>
    <lineage>
        <taxon>Eukaryota</taxon>
        <taxon>Metazoa</taxon>
        <taxon>Ecdysozoa</taxon>
        <taxon>Arthropoda</taxon>
        <taxon>Hexapoda</taxon>
        <taxon>Insecta</taxon>
        <taxon>Pterygota</taxon>
        <taxon>Neoptera</taxon>
        <taxon>Endopterygota</taxon>
        <taxon>Coleoptera</taxon>
        <taxon>Polyphaga</taxon>
        <taxon>Cucujiformia</taxon>
        <taxon>Curculionidae</taxon>
        <taxon>Ceutorhynchinae</taxon>
        <taxon>Ceutorhynchus</taxon>
    </lineage>
</organism>
<dbReference type="AlphaFoldDB" id="A0A9N9MSD8"/>
<gene>
    <name evidence="2" type="ORF">CEUTPL_LOCUS8179</name>
</gene>
<evidence type="ECO:0000313" key="3">
    <source>
        <dbReference type="Proteomes" id="UP001152799"/>
    </source>
</evidence>
<dbReference type="Proteomes" id="UP001152799">
    <property type="component" value="Chromosome 4"/>
</dbReference>
<feature type="transmembrane region" description="Helical" evidence="1">
    <location>
        <begin position="7"/>
        <end position="32"/>
    </location>
</feature>
<sequence>MYHSCILMYCFVFLWIPFVFYCIMSVQFWLVGVTPREYVLALCLLLYMDLKNQMPLKKKNRTRYLPVTKANVQNNHNLSKRPPSFGLVRFSIACSATVQFGSAQF</sequence>
<protein>
    <submittedName>
        <fullName evidence="2">Uncharacterized protein</fullName>
    </submittedName>
</protein>
<proteinExistence type="predicted"/>
<keyword evidence="1" id="KW-1133">Transmembrane helix</keyword>
<reference evidence="2" key="1">
    <citation type="submission" date="2022-01" db="EMBL/GenBank/DDBJ databases">
        <authorList>
            <person name="King R."/>
        </authorList>
    </citation>
    <scope>NUCLEOTIDE SEQUENCE</scope>
</reference>
<keyword evidence="3" id="KW-1185">Reference proteome</keyword>
<name>A0A9N9MSD8_9CUCU</name>